<dbReference type="Proteomes" id="UP001281761">
    <property type="component" value="Unassembled WGS sequence"/>
</dbReference>
<organism evidence="1 2">
    <name type="scientific">Blattamonas nauphoetae</name>
    <dbReference type="NCBI Taxonomy" id="2049346"/>
    <lineage>
        <taxon>Eukaryota</taxon>
        <taxon>Metamonada</taxon>
        <taxon>Preaxostyla</taxon>
        <taxon>Oxymonadida</taxon>
        <taxon>Blattamonas</taxon>
    </lineage>
</organism>
<gene>
    <name evidence="1" type="ORF">BLNAU_18233</name>
</gene>
<name>A0ABQ9X6A1_9EUKA</name>
<protein>
    <submittedName>
        <fullName evidence="1">Uncharacterized protein</fullName>
    </submittedName>
</protein>
<evidence type="ECO:0000313" key="1">
    <source>
        <dbReference type="EMBL" id="KAK2946854.1"/>
    </source>
</evidence>
<comment type="caution">
    <text evidence="1">The sequence shown here is derived from an EMBL/GenBank/DDBJ whole genome shotgun (WGS) entry which is preliminary data.</text>
</comment>
<dbReference type="EMBL" id="JARBJD010000217">
    <property type="protein sequence ID" value="KAK2946854.1"/>
    <property type="molecule type" value="Genomic_DNA"/>
</dbReference>
<keyword evidence="2" id="KW-1185">Reference proteome</keyword>
<evidence type="ECO:0000313" key="2">
    <source>
        <dbReference type="Proteomes" id="UP001281761"/>
    </source>
</evidence>
<accession>A0ABQ9X6A1</accession>
<proteinExistence type="predicted"/>
<reference evidence="1 2" key="1">
    <citation type="journal article" date="2022" name="bioRxiv">
        <title>Genomics of Preaxostyla Flagellates Illuminates Evolutionary Transitions and the Path Towards Mitochondrial Loss.</title>
        <authorList>
            <person name="Novak L.V.F."/>
            <person name="Treitli S.C."/>
            <person name="Pyrih J."/>
            <person name="Halakuc P."/>
            <person name="Pipaliya S.V."/>
            <person name="Vacek V."/>
            <person name="Brzon O."/>
            <person name="Soukal P."/>
            <person name="Eme L."/>
            <person name="Dacks J.B."/>
            <person name="Karnkowska A."/>
            <person name="Elias M."/>
            <person name="Hampl V."/>
        </authorList>
    </citation>
    <scope>NUCLEOTIDE SEQUENCE [LARGE SCALE GENOMIC DNA]</scope>
    <source>
        <strain evidence="1">NAU3</strain>
        <tissue evidence="1">Gut</tissue>
    </source>
</reference>
<sequence>MSINTTLNVTSFMTDFLTILQSLLIDTAPFGDCVSLSKILPAIVPLLPFSEVDKNIEIRLARTVFVLTWLNLPQHFDLPLLSLNPSHSTHAEILSTFTKNSRQVIFEAVSPDNSVFDSVWDFFVIIEGIRTPTRAFIPHSDHTKLSTRSMYLEILPIIITSPFPARPSILLEMLHRFVVVSPHTFRLTLISKGVIDSLLFTVSNSSNLEDYENGIAVIGILLDAIRRDHLHRSVRDFDFDEGLNAHSRSSPHSQ</sequence>